<dbReference type="InterPro" id="IPR020946">
    <property type="entry name" value="Flavin_mOase-like"/>
</dbReference>
<keyword evidence="3" id="KW-0274">FAD</keyword>
<feature type="region of interest" description="Disordered" evidence="6">
    <location>
        <begin position="546"/>
        <end position="568"/>
    </location>
</feature>
<dbReference type="GO" id="GO:0050661">
    <property type="term" value="F:NADP binding"/>
    <property type="evidence" value="ECO:0007669"/>
    <property type="project" value="InterPro"/>
</dbReference>
<gene>
    <name evidence="7" type="ORF">CPC735_009950</name>
</gene>
<evidence type="ECO:0000256" key="2">
    <source>
        <dbReference type="ARBA" id="ARBA00022630"/>
    </source>
</evidence>
<evidence type="ECO:0000256" key="3">
    <source>
        <dbReference type="ARBA" id="ARBA00022827"/>
    </source>
</evidence>
<proteinExistence type="inferred from homology"/>
<dbReference type="PIRSF" id="PIRSF000332">
    <property type="entry name" value="FMO"/>
    <property type="match status" value="1"/>
</dbReference>
<sequence length="568" mass="63837">MSGGLGKKVCVIGAGGLGLAALKNLVETGFDVTVFERASYIGGLWHVTTDPDQTSVLPQTRAVLTKYSVAYTDFPMSEESDRFPTAAQMCEYVEAYAKHFDLHRHIRLNTTVVRVLRDEADNKWLIEVRATDSHGTQTQTHVFDRLVFATGIHLKLNWPNIKGRQRFAGDIIHGLRMKEPSKYRGKRVLIIGLALTGADCARHLAREGAEQVYCSHRRQVLLTEGTVADVYVKIPRVVEGKPLAQPMRSKLFTGRMEALAPAIARIMAKRFLLSIQEKSYPEMRHHPILNRSTRKDVHIDSRIPVYADNLVPLLKTGQVKSVQAVDEVIGPHSVRLVDGTVLDNIDAIVCATGATTDASALLPPQCDPANPDLAPDGFALIPETYRKQRPVLRLYQNWLSLQHPHSLAILGYAVRLQGSFPLVDVVTSAMAQLWSGGYPMPSQAEMERNVQAHYRHIAELLKYGDVMFPGRISGLEWDHWHDKVAGAGIYDRLGNWRSLKSWKLWWNDPELYKLLMDGTSSPHLFRLFDTGRGRKPWDGARAAIEKANKSEEETIEKWKRQQAGEEKH</sequence>
<keyword evidence="4" id="KW-0521">NADP</keyword>
<reference evidence="7 8" key="1">
    <citation type="journal article" date="2009" name="Genome Res.">
        <title>Comparative genomic analyses of the human fungal pathogens Coccidioides and their relatives.</title>
        <authorList>
            <person name="Sharpton T.J."/>
            <person name="Stajich J.E."/>
            <person name="Rounsley S.D."/>
            <person name="Gardner M.J."/>
            <person name="Wortman J.R."/>
            <person name="Jordar V.S."/>
            <person name="Maiti R."/>
            <person name="Kodira C.D."/>
            <person name="Neafsey D.E."/>
            <person name="Zeng Q."/>
            <person name="Hung C.-Y."/>
            <person name="McMahan C."/>
            <person name="Muszewska A."/>
            <person name="Grynberg M."/>
            <person name="Mandel M.A."/>
            <person name="Kellner E.M."/>
            <person name="Barker B.M."/>
            <person name="Galgiani J.N."/>
            <person name="Orbach M.J."/>
            <person name="Kirkland T.N."/>
            <person name="Cole G.T."/>
            <person name="Henn M.R."/>
            <person name="Birren B.W."/>
            <person name="Taylor J.W."/>
        </authorList>
    </citation>
    <scope>NUCLEOTIDE SEQUENCE [LARGE SCALE GENOMIC DNA]</scope>
    <source>
        <strain evidence="8">C735</strain>
    </source>
</reference>
<dbReference type="GO" id="GO:0004499">
    <property type="term" value="F:N,N-dimethylaniline monooxygenase activity"/>
    <property type="evidence" value="ECO:0007669"/>
    <property type="project" value="InterPro"/>
</dbReference>
<keyword evidence="5 7" id="KW-0560">Oxidoreductase</keyword>
<evidence type="ECO:0000256" key="6">
    <source>
        <dbReference type="SAM" id="MobiDB-lite"/>
    </source>
</evidence>
<dbReference type="EC" id="1.14.13.8" evidence="7"/>
<dbReference type="GO" id="GO:0050660">
    <property type="term" value="F:flavin adenine dinucleotide binding"/>
    <property type="evidence" value="ECO:0007669"/>
    <property type="project" value="InterPro"/>
</dbReference>
<dbReference type="PANTHER" id="PTHR23023">
    <property type="entry name" value="DIMETHYLANILINE MONOOXYGENASE"/>
    <property type="match status" value="1"/>
</dbReference>
<protein>
    <submittedName>
        <fullName evidence="7">Flavin-binding monooxygenase-like family protein</fullName>
        <ecNumber evidence="7">1.14.13.8</ecNumber>
    </submittedName>
</protein>
<comment type="caution">
    <text evidence="7">The sequence shown here is derived from an EMBL/GenBank/DDBJ whole genome shotgun (WGS) entry which is preliminary data.</text>
</comment>
<dbReference type="InterPro" id="IPR000960">
    <property type="entry name" value="Flavin_mOase"/>
</dbReference>
<dbReference type="Pfam" id="PF00743">
    <property type="entry name" value="FMO-like"/>
    <property type="match status" value="1"/>
</dbReference>
<dbReference type="OrthoDB" id="66881at2759"/>
<evidence type="ECO:0000256" key="5">
    <source>
        <dbReference type="ARBA" id="ARBA00023002"/>
    </source>
</evidence>
<dbReference type="Proteomes" id="UP000009084">
    <property type="component" value="Unassembled WGS sequence"/>
</dbReference>
<accession>C5P847</accession>
<evidence type="ECO:0000256" key="4">
    <source>
        <dbReference type="ARBA" id="ARBA00022857"/>
    </source>
</evidence>
<dbReference type="PRINTS" id="PR00370">
    <property type="entry name" value="FMOXYGENASE"/>
</dbReference>
<evidence type="ECO:0000313" key="7">
    <source>
        <dbReference type="EMBL" id="EER26818.1"/>
    </source>
</evidence>
<organism evidence="7 8">
    <name type="scientific">Coccidioides posadasii (strain C735)</name>
    <name type="common">Valley fever fungus</name>
    <dbReference type="NCBI Taxonomy" id="222929"/>
    <lineage>
        <taxon>Eukaryota</taxon>
        <taxon>Fungi</taxon>
        <taxon>Dikarya</taxon>
        <taxon>Ascomycota</taxon>
        <taxon>Pezizomycotina</taxon>
        <taxon>Eurotiomycetes</taxon>
        <taxon>Eurotiomycetidae</taxon>
        <taxon>Onygenales</taxon>
        <taxon>Onygenaceae</taxon>
        <taxon>Coccidioides</taxon>
    </lineage>
</organism>
<dbReference type="InterPro" id="IPR036188">
    <property type="entry name" value="FAD/NAD-bd_sf"/>
</dbReference>
<keyword evidence="2" id="KW-0285">Flavoprotein</keyword>
<dbReference type="HOGENOM" id="CLU_006909_8_1_1"/>
<evidence type="ECO:0000313" key="8">
    <source>
        <dbReference type="Proteomes" id="UP000009084"/>
    </source>
</evidence>
<dbReference type="AlphaFoldDB" id="C5P847"/>
<dbReference type="InterPro" id="IPR050346">
    <property type="entry name" value="FMO-like"/>
</dbReference>
<name>C5P847_COCP7</name>
<keyword evidence="7" id="KW-0503">Monooxygenase</keyword>
<dbReference type="EMBL" id="ACFW01000030">
    <property type="protein sequence ID" value="EER26818.1"/>
    <property type="molecule type" value="Genomic_DNA"/>
</dbReference>
<evidence type="ECO:0000256" key="1">
    <source>
        <dbReference type="ARBA" id="ARBA00009183"/>
    </source>
</evidence>
<dbReference type="SUPFAM" id="SSF51905">
    <property type="entry name" value="FAD/NAD(P)-binding domain"/>
    <property type="match status" value="1"/>
</dbReference>
<comment type="similarity">
    <text evidence="1">Belongs to the FMO family.</text>
</comment>
<dbReference type="VEuPathDB" id="FungiDB:CPC735_009950"/>
<dbReference type="Gene3D" id="3.50.50.60">
    <property type="entry name" value="FAD/NAD(P)-binding domain"/>
    <property type="match status" value="4"/>
</dbReference>